<proteinExistence type="predicted"/>
<accession>A0A9X2WWL6</accession>
<keyword evidence="2" id="KW-1185">Reference proteome</keyword>
<dbReference type="RefSeq" id="WP_261273324.1">
    <property type="nucleotide sequence ID" value="NZ_JAMTCC010000029.1"/>
</dbReference>
<gene>
    <name evidence="1" type="ORF">NE536_16160</name>
</gene>
<evidence type="ECO:0000313" key="2">
    <source>
        <dbReference type="Proteomes" id="UP001155604"/>
    </source>
</evidence>
<evidence type="ECO:0000313" key="1">
    <source>
        <dbReference type="EMBL" id="MCT7946897.1"/>
    </source>
</evidence>
<dbReference type="AlphaFoldDB" id="A0A9X2WWL6"/>
<protein>
    <submittedName>
        <fullName evidence="1">Uncharacterized protein</fullName>
    </submittedName>
</protein>
<sequence>MGVSLNYPKSNKSALGNATIIRCGRQSRAADRRMMAAEMDISPSVLAKLVPLDNVMKDMNTNQVVKGNIQGGKIEIVKLCT</sequence>
<dbReference type="Proteomes" id="UP001155604">
    <property type="component" value="Unassembled WGS sequence"/>
</dbReference>
<name>A0A9X2WWL6_9GAMM</name>
<reference evidence="1" key="1">
    <citation type="journal article" date="2023" name="Int. J. Syst. Evol. Microbiol.">
        <title>&lt;i&gt;Shewanella septentrionalis&lt;/i&gt; sp. nov. and &lt;i&gt;Shewanella holmiensis&lt;/i&gt; sp. nov., isolated from Baltic Sea water and sediments.</title>
        <authorList>
            <person name="Martin-Rodriguez A.J."/>
            <person name="Thorell K."/>
            <person name="Joffre E."/>
            <person name="Jensie-Markopoulos S."/>
            <person name="Moore E.R.B."/>
            <person name="Sjoling A."/>
        </authorList>
    </citation>
    <scope>NUCLEOTIDE SEQUENCE</scope>
    <source>
        <strain evidence="1">SP1W3</strain>
    </source>
</reference>
<organism evidence="1 2">
    <name type="scientific">Shewanella septentrionalis</name>
    <dbReference type="NCBI Taxonomy" id="2952223"/>
    <lineage>
        <taxon>Bacteria</taxon>
        <taxon>Pseudomonadati</taxon>
        <taxon>Pseudomonadota</taxon>
        <taxon>Gammaproteobacteria</taxon>
        <taxon>Alteromonadales</taxon>
        <taxon>Shewanellaceae</taxon>
        <taxon>Shewanella</taxon>
    </lineage>
</organism>
<comment type="caution">
    <text evidence="1">The sequence shown here is derived from an EMBL/GenBank/DDBJ whole genome shotgun (WGS) entry which is preliminary data.</text>
</comment>
<dbReference type="EMBL" id="JAMTCC010000029">
    <property type="protein sequence ID" value="MCT7946897.1"/>
    <property type="molecule type" value="Genomic_DNA"/>
</dbReference>